<dbReference type="SUPFAM" id="SSF54593">
    <property type="entry name" value="Glyoxalase/Bleomycin resistance protein/Dihydroxybiphenyl dioxygenase"/>
    <property type="match status" value="1"/>
</dbReference>
<dbReference type="PANTHER" id="PTHR46036:SF5">
    <property type="entry name" value="LACTOYLGLUTATHIONE LYASE"/>
    <property type="match status" value="1"/>
</dbReference>
<proteinExistence type="predicted"/>
<evidence type="ECO:0000256" key="3">
    <source>
        <dbReference type="ARBA" id="ARBA00032460"/>
    </source>
</evidence>
<dbReference type="InterPro" id="IPR037523">
    <property type="entry name" value="VOC_core"/>
</dbReference>
<evidence type="ECO:0000256" key="2">
    <source>
        <dbReference type="ARBA" id="ARBA00030892"/>
    </source>
</evidence>
<dbReference type="GO" id="GO:0005737">
    <property type="term" value="C:cytoplasm"/>
    <property type="evidence" value="ECO:0007669"/>
    <property type="project" value="TreeGrafter"/>
</dbReference>
<evidence type="ECO:0000259" key="5">
    <source>
        <dbReference type="PROSITE" id="PS51819"/>
    </source>
</evidence>
<sequence>MKFTFNHFNFNVLDLQKSLKFYQEALGLTEVRRKEAADGSYTLVFLGDGETDFILELTYMRDRNEPYDLGEQEYHLAMQTDNYEEAYKKHQEMGCIEFVNESMGIYFIVDPDGYWTEIIRKK</sequence>
<dbReference type="PANTHER" id="PTHR46036">
    <property type="entry name" value="LACTOYLGLUTATHIONE LYASE"/>
    <property type="match status" value="1"/>
</dbReference>
<evidence type="ECO:0000313" key="6">
    <source>
        <dbReference type="EMBL" id="NYB75438.1"/>
    </source>
</evidence>
<name>A0A974BLM4_SEDHY</name>
<evidence type="ECO:0000256" key="4">
    <source>
        <dbReference type="ARBA" id="ARBA00033298"/>
    </source>
</evidence>
<evidence type="ECO:0000313" key="7">
    <source>
        <dbReference type="Proteomes" id="UP000611629"/>
    </source>
</evidence>
<organism evidence="6 7">
    <name type="scientific">Sedimentibacter hydroxybenzoicus DSM 7310</name>
    <dbReference type="NCBI Taxonomy" id="1123245"/>
    <lineage>
        <taxon>Bacteria</taxon>
        <taxon>Bacillati</taxon>
        <taxon>Bacillota</taxon>
        <taxon>Tissierellia</taxon>
        <taxon>Sedimentibacter</taxon>
    </lineage>
</organism>
<dbReference type="Gene3D" id="3.10.180.10">
    <property type="entry name" value="2,3-Dihydroxybiphenyl 1,2-Dioxygenase, domain 1"/>
    <property type="match status" value="1"/>
</dbReference>
<dbReference type="GO" id="GO:0019243">
    <property type="term" value="P:methylglyoxal catabolic process to D-lactate via S-lactoyl-glutathione"/>
    <property type="evidence" value="ECO:0007669"/>
    <property type="project" value="TreeGrafter"/>
</dbReference>
<comment type="caution">
    <text evidence="6">The sequence shown here is derived from an EMBL/GenBank/DDBJ whole genome shotgun (WGS) entry which is preliminary data.</text>
</comment>
<dbReference type="PROSITE" id="PS51819">
    <property type="entry name" value="VOC"/>
    <property type="match status" value="1"/>
</dbReference>
<protein>
    <recommendedName>
        <fullName evidence="2">Aldoketomutase</fullName>
    </recommendedName>
    <alternativeName>
        <fullName evidence="1">Ketone-aldehyde mutase</fullName>
    </alternativeName>
    <alternativeName>
        <fullName evidence="3">Methylglyoxalase</fullName>
    </alternativeName>
    <alternativeName>
        <fullName evidence="4">S-D-lactoylglutathione methylglyoxal lyase</fullName>
    </alternativeName>
</protein>
<evidence type="ECO:0000256" key="1">
    <source>
        <dbReference type="ARBA" id="ARBA00030291"/>
    </source>
</evidence>
<feature type="domain" description="VOC" evidence="5">
    <location>
        <begin position="4"/>
        <end position="121"/>
    </location>
</feature>
<reference evidence="6" key="1">
    <citation type="submission" date="2020-07" db="EMBL/GenBank/DDBJ databases">
        <title>Genomic analysis of a strain of Sedimentibacter Hydroxybenzoicus DSM7310.</title>
        <authorList>
            <person name="Ma S."/>
        </authorList>
    </citation>
    <scope>NUCLEOTIDE SEQUENCE</scope>
    <source>
        <strain evidence="6">DSM 7310</strain>
    </source>
</reference>
<dbReference type="Pfam" id="PF00903">
    <property type="entry name" value="Glyoxalase"/>
    <property type="match status" value="1"/>
</dbReference>
<accession>A0A974BLM4</accession>
<dbReference type="InterPro" id="IPR029068">
    <property type="entry name" value="Glyas_Bleomycin-R_OHBP_Dase"/>
</dbReference>
<dbReference type="RefSeq" id="WP_179239164.1">
    <property type="nucleotide sequence ID" value="NZ_JACBNQ010000021.1"/>
</dbReference>
<dbReference type="Proteomes" id="UP000611629">
    <property type="component" value="Unassembled WGS sequence"/>
</dbReference>
<gene>
    <name evidence="6" type="ORF">HZF24_14915</name>
</gene>
<dbReference type="GO" id="GO:0004462">
    <property type="term" value="F:lactoylglutathione lyase activity"/>
    <property type="evidence" value="ECO:0007669"/>
    <property type="project" value="TreeGrafter"/>
</dbReference>
<dbReference type="EMBL" id="JACBNQ010000021">
    <property type="protein sequence ID" value="NYB75438.1"/>
    <property type="molecule type" value="Genomic_DNA"/>
</dbReference>
<keyword evidence="7" id="KW-1185">Reference proteome</keyword>
<dbReference type="AlphaFoldDB" id="A0A974BLM4"/>
<dbReference type="InterPro" id="IPR004360">
    <property type="entry name" value="Glyas_Fos-R_dOase_dom"/>
</dbReference>